<dbReference type="InterPro" id="IPR011990">
    <property type="entry name" value="TPR-like_helical_dom_sf"/>
</dbReference>
<evidence type="ECO:0000259" key="8">
    <source>
        <dbReference type="Pfam" id="PF07980"/>
    </source>
</evidence>
<evidence type="ECO:0008006" key="11">
    <source>
        <dbReference type="Google" id="ProtNLM"/>
    </source>
</evidence>
<evidence type="ECO:0000256" key="6">
    <source>
        <dbReference type="ARBA" id="ARBA00023237"/>
    </source>
</evidence>
<organism evidence="9 10">
    <name type="scientific">Parapedobacter pyrenivorans</name>
    <dbReference type="NCBI Taxonomy" id="1305674"/>
    <lineage>
        <taxon>Bacteria</taxon>
        <taxon>Pseudomonadati</taxon>
        <taxon>Bacteroidota</taxon>
        <taxon>Sphingobacteriia</taxon>
        <taxon>Sphingobacteriales</taxon>
        <taxon>Sphingobacteriaceae</taxon>
        <taxon>Parapedobacter</taxon>
    </lineage>
</organism>
<keyword evidence="4" id="KW-0378">Hydrolase</keyword>
<feature type="domain" description="RagB/SusD" evidence="8">
    <location>
        <begin position="346"/>
        <end position="402"/>
    </location>
</feature>
<keyword evidence="5" id="KW-0472">Membrane</keyword>
<dbReference type="InterPro" id="IPR003305">
    <property type="entry name" value="CenC_carb-bd"/>
</dbReference>
<feature type="domain" description="CBM-cenC" evidence="7">
    <location>
        <begin position="424"/>
        <end position="543"/>
    </location>
</feature>
<evidence type="ECO:0000259" key="7">
    <source>
        <dbReference type="Pfam" id="PF02018"/>
    </source>
</evidence>
<reference evidence="9" key="1">
    <citation type="journal article" date="2014" name="Int. J. Syst. Evol. Microbiol.">
        <title>Complete genome sequence of Corynebacterium casei LMG S-19264T (=DSM 44701T), isolated from a smear-ripened cheese.</title>
        <authorList>
            <consortium name="US DOE Joint Genome Institute (JGI-PGF)"/>
            <person name="Walter F."/>
            <person name="Albersmeier A."/>
            <person name="Kalinowski J."/>
            <person name="Ruckert C."/>
        </authorList>
    </citation>
    <scope>NUCLEOTIDE SEQUENCE</scope>
    <source>
        <strain evidence="9">CGMCC 1.12195</strain>
    </source>
</reference>
<keyword evidence="6" id="KW-0998">Cell outer membrane</keyword>
<dbReference type="PROSITE" id="PS51257">
    <property type="entry name" value="PROKAR_LIPOPROTEIN"/>
    <property type="match status" value="1"/>
</dbReference>
<dbReference type="GO" id="GO:0016798">
    <property type="term" value="F:hydrolase activity, acting on glycosyl bonds"/>
    <property type="evidence" value="ECO:0007669"/>
    <property type="project" value="InterPro"/>
</dbReference>
<proteinExistence type="inferred from homology"/>
<dbReference type="RefSeq" id="WP_188507795.1">
    <property type="nucleotide sequence ID" value="NZ_BMER01000005.1"/>
</dbReference>
<dbReference type="Pfam" id="PF07980">
    <property type="entry name" value="SusD_RagB"/>
    <property type="match status" value="1"/>
</dbReference>
<evidence type="ECO:0000313" key="9">
    <source>
        <dbReference type="EMBL" id="GGG99544.1"/>
    </source>
</evidence>
<dbReference type="Gene3D" id="1.25.40.10">
    <property type="entry name" value="Tetratricopeptide repeat domain"/>
    <property type="match status" value="1"/>
</dbReference>
<evidence type="ECO:0000256" key="5">
    <source>
        <dbReference type="ARBA" id="ARBA00023136"/>
    </source>
</evidence>
<dbReference type="GO" id="GO:0009279">
    <property type="term" value="C:cell outer membrane"/>
    <property type="evidence" value="ECO:0007669"/>
    <property type="project" value="UniProtKB-SubCell"/>
</dbReference>
<evidence type="ECO:0000256" key="4">
    <source>
        <dbReference type="ARBA" id="ARBA00022801"/>
    </source>
</evidence>
<comment type="caution">
    <text evidence="9">The sequence shown here is derived from an EMBL/GenBank/DDBJ whole genome shotgun (WGS) entry which is preliminary data.</text>
</comment>
<dbReference type="SUPFAM" id="SSF48452">
    <property type="entry name" value="TPR-like"/>
    <property type="match status" value="1"/>
</dbReference>
<dbReference type="Pfam" id="PF02018">
    <property type="entry name" value="CBM_4_9"/>
    <property type="match status" value="1"/>
</dbReference>
<evidence type="ECO:0000256" key="1">
    <source>
        <dbReference type="ARBA" id="ARBA00004442"/>
    </source>
</evidence>
<dbReference type="AlphaFoldDB" id="A0A917I0H7"/>
<evidence type="ECO:0000256" key="2">
    <source>
        <dbReference type="ARBA" id="ARBA00006275"/>
    </source>
</evidence>
<dbReference type="SUPFAM" id="SSF49785">
    <property type="entry name" value="Galactose-binding domain-like"/>
    <property type="match status" value="1"/>
</dbReference>
<keyword evidence="10" id="KW-1185">Reference proteome</keyword>
<keyword evidence="3" id="KW-0732">Signal</keyword>
<accession>A0A917I0H7</accession>
<dbReference type="Gene3D" id="1.25.40.390">
    <property type="match status" value="2"/>
</dbReference>
<evidence type="ECO:0000256" key="3">
    <source>
        <dbReference type="ARBA" id="ARBA00022729"/>
    </source>
</evidence>
<dbReference type="InterPro" id="IPR008979">
    <property type="entry name" value="Galactose-bd-like_sf"/>
</dbReference>
<sequence length="652" mass="73252">MKTFLNYTLMLVLGFVLSSCEKDLNPIIYDRIAPNNFFQNENDLRAATTSIYWELKTNGWGPYRVSDGSAFIMNEGATGEWMTKWSWDAFQSLNWIIGEKMVYGFYESIVPAVTRATYMIERIKESPVDDAVKNKYIAELKCLRGFFAADLYHFYGPLPIIVDRELAYNPSPDYRPERPSKEWMTGFIEQELREAADMLPVTQQDYGRCTKGAALMKLMKFYMNEKEWQKARDVSSELMGLGYALQEDYQQIFSAANEGNSELIFVVTSEPREGFGLLLFSNMLPPDYRSSVGVDYAAWNGWRVPWSFYDSFEPGDKRRDRILTKYPSKAGGEVDMRAAGEPGGLSFKYPEDPNNPGQWAGNDQVIFRYADVLLARAEILNELNGPNQESIDLINQVRDRAFGAGGQSPEVIVVDEQFEGNFTDNAVGAITVNNFQEDQASLSYRTATNDALSASKAVNLSIANPGTEWWAIQVRADNIEVEEGKSYSVSFKALADKDVSFSFRAEGSIAHTQNITLKANEVTEVSFELSTPHATGGSVLFLALGNSAADYDLWIDDLVVKKNAATGGGGGYRLELADYAGKEALRDRILLERGWELWWEGVRREDLLRHGSYLDVAKQHGGSNASSKNLLFPIPNWALIENPNIIQNDGYN</sequence>
<protein>
    <recommendedName>
        <fullName evidence="11">Starch-binding associating with outer membrane</fullName>
    </recommendedName>
</protein>
<name>A0A917I0H7_9SPHI</name>
<dbReference type="Gene3D" id="2.60.120.260">
    <property type="entry name" value="Galactose-binding domain-like"/>
    <property type="match status" value="1"/>
</dbReference>
<comment type="similarity">
    <text evidence="2">Belongs to the SusD family.</text>
</comment>
<dbReference type="EMBL" id="BMER01000005">
    <property type="protein sequence ID" value="GGG99544.1"/>
    <property type="molecule type" value="Genomic_DNA"/>
</dbReference>
<reference evidence="9" key="2">
    <citation type="submission" date="2020-09" db="EMBL/GenBank/DDBJ databases">
        <authorList>
            <person name="Sun Q."/>
            <person name="Zhou Y."/>
        </authorList>
    </citation>
    <scope>NUCLEOTIDE SEQUENCE</scope>
    <source>
        <strain evidence="9">CGMCC 1.12195</strain>
    </source>
</reference>
<gene>
    <name evidence="9" type="ORF">GCM10007415_39170</name>
</gene>
<dbReference type="InterPro" id="IPR012944">
    <property type="entry name" value="SusD_RagB_dom"/>
</dbReference>
<comment type="subcellular location">
    <subcellularLocation>
        <location evidence="1">Cell outer membrane</location>
    </subcellularLocation>
</comment>
<evidence type="ECO:0000313" key="10">
    <source>
        <dbReference type="Proteomes" id="UP000660862"/>
    </source>
</evidence>
<dbReference type="Proteomes" id="UP000660862">
    <property type="component" value="Unassembled WGS sequence"/>
</dbReference>